<accession>A0A163LL73</accession>
<reference evidence="1 2" key="1">
    <citation type="journal article" date="2016" name="Sci. Rep.">
        <title>Draft genome sequencing and secretome analysis of fungal phytopathogen Ascochyta rabiei provides insight into the necrotrophic effector repertoire.</title>
        <authorList>
            <person name="Verma S."/>
            <person name="Gazara R.K."/>
            <person name="Nizam S."/>
            <person name="Parween S."/>
            <person name="Chattopadhyay D."/>
            <person name="Verma P.K."/>
        </authorList>
    </citation>
    <scope>NUCLEOTIDE SEQUENCE [LARGE SCALE GENOMIC DNA]</scope>
    <source>
        <strain evidence="1 2">ArDII</strain>
    </source>
</reference>
<dbReference type="EMBL" id="JYNV01000047">
    <property type="protein sequence ID" value="KZM27889.1"/>
    <property type="molecule type" value="Genomic_DNA"/>
</dbReference>
<name>A0A163LL73_DIDRA</name>
<protein>
    <submittedName>
        <fullName evidence="1">Uncharacterized protein</fullName>
    </submittedName>
</protein>
<evidence type="ECO:0000313" key="2">
    <source>
        <dbReference type="Proteomes" id="UP000076837"/>
    </source>
</evidence>
<sequence length="131" mass="14655">MWILWPGIAIASFVQETHWGLLPGVGHYTAPVPGIPRRYQTSSTSSLVTTEGDGHAHVAVVDMSTTGTLESDGHYRAHSVDVSFKERTESDERLLNKDTTRGRNPPLLDVKYSQDKTDLRHIWIDLRDTAD</sequence>
<organism evidence="1 2">
    <name type="scientific">Didymella rabiei</name>
    <name type="common">Chickpea ascochyta blight fungus</name>
    <name type="synonym">Mycosphaerella rabiei</name>
    <dbReference type="NCBI Taxonomy" id="5454"/>
    <lineage>
        <taxon>Eukaryota</taxon>
        <taxon>Fungi</taxon>
        <taxon>Dikarya</taxon>
        <taxon>Ascomycota</taxon>
        <taxon>Pezizomycotina</taxon>
        <taxon>Dothideomycetes</taxon>
        <taxon>Pleosporomycetidae</taxon>
        <taxon>Pleosporales</taxon>
        <taxon>Pleosporineae</taxon>
        <taxon>Didymellaceae</taxon>
        <taxon>Ascochyta</taxon>
    </lineage>
</organism>
<keyword evidence="2" id="KW-1185">Reference proteome</keyword>
<gene>
    <name evidence="1" type="ORF">ST47_g966</name>
</gene>
<proteinExistence type="predicted"/>
<dbReference type="Proteomes" id="UP000076837">
    <property type="component" value="Unassembled WGS sequence"/>
</dbReference>
<dbReference type="AlphaFoldDB" id="A0A163LL73"/>
<comment type="caution">
    <text evidence="1">The sequence shown here is derived from an EMBL/GenBank/DDBJ whole genome shotgun (WGS) entry which is preliminary data.</text>
</comment>
<evidence type="ECO:0000313" key="1">
    <source>
        <dbReference type="EMBL" id="KZM27889.1"/>
    </source>
</evidence>